<feature type="region of interest" description="Disordered" evidence="2">
    <location>
        <begin position="983"/>
        <end position="1009"/>
    </location>
</feature>
<dbReference type="EMBL" id="CADEPM010000002">
    <property type="protein sequence ID" value="CAB3400853.1"/>
    <property type="molecule type" value="Genomic_DNA"/>
</dbReference>
<feature type="coiled-coil region" evidence="1">
    <location>
        <begin position="858"/>
        <end position="892"/>
    </location>
</feature>
<feature type="coiled-coil region" evidence="1">
    <location>
        <begin position="287"/>
        <end position="362"/>
    </location>
</feature>
<keyword evidence="1" id="KW-0175">Coiled coil</keyword>
<keyword evidence="5" id="KW-1185">Reference proteome</keyword>
<feature type="compositionally biased region" description="Basic and acidic residues" evidence="2">
    <location>
        <begin position="986"/>
        <end position="1009"/>
    </location>
</feature>
<sequence length="1476" mass="170962">MRAALAFAPPRPWQYFNDTKPSEDELSATPTIKAYYDLREPCWLERSLNSNYLLEHNMISAIAYLDKRRLYITIYPTFRHHLLVHIIIVKMNKEDTSVSADDELPAPSTSQTNGDQQPKKGILKRPSILNEERRDKLTPLAGFRSSPDRFAEKGPTRIPKLVTWWEKNAVAFIGETSDENNTDSEQLMRDLGGGRREGSLNTKPLQIRQTAILDSEDSDMNDGEPISPYNAPDLDDTMSITSSTGSATSAVVGRWWTGKDTRYVPHCQKKGCNHANHSSTGEYITPTQRRNKELAQLKKELRQAIAERDEKEKHLSDLRDKVKEIEIYNEAQNTLFEGQKTLKQEQFEREALEKEKKIMEKKHAVRVNQLIQETMSAREEAVKLGARVAQLEAILNSPKTDSQTQTEMDLGERESLLKSNPPDPSDPNQHACIISQTFQADAPTPVSAPTPQDKLLSGPTSPLIPLMPHDAKGQPIFCSQEVLTHLQACQNEAYIWRNKAAQLEIVAKEQILKIGKLEEEIEKASRKVVPTVENIITVTPHAYIVEEKGIKVADTEQELEILATKAELCETLTKQLEEIRRDQSKNLRKQQEERDQYKKSLEEVSLIAEKVPILETQLLNLTKKKHDMELEFKHEKKALEDQLAQMLENSLTKNKSEVEYWDEMIRANQSQIEKLKLENAGLLKSLEDHKMQSQIQRVELENKLISSIEHVEELQGKVNKSQRDVECQAIPRQINKYVGCKPNVKVKETQIQKGDFFDENEERLKVCNIELETTKRQVGVLQEQLINIGDQNDDSRIKERIHRQLEEYKMLKERLTEVEEKLTNQELTNYSMATKLREEEELKNFYKYREKKTFKKMMDEFESFRDKLDAEMKNYKKEKEWLQFRISNLEHDNSELQKMLEHPGSIRQSTSTEEHGQIRKAMSETDILQDDISLNSEDAAKNTMEATEESVTLPQIVLQSQQPFSQLSDVLNVVRSDLEQVLTQIDRPESTPKSEEHRDSRKSLPRIPDETTDIIKDVLSEWAEDERKLLERQLKRSKEERSALKNANDRLSKELQVALAELNVYRQEKPHKDDEPKILQRSHSFSDFHVSNCLDNETSKWKARSGILFREVNRIRKHLSDTLEANNELRYQIAIARGERELSNCFEREQYPLSPSLSYHTANDIPRIQEKDDLIIHEQQEPFQLGSSKASLSCSIMIRSQSAERKSRQTTYEPCSRQRSRSANRKPTVSKEELQKREKRREMRLPKNASRSSSVVSLHTSPKEFVAKLPIMSQSWHEKANGSLPEMNSECDDGEKYRVVSLREKVMKLSRENKELHSKINYLKSLGGDPTRILQLEKETEELKQTVRGLLEKVSSTNNNNFEKHLKMLQDELDIRRQESAMYEKKITEIEDERKEMYLLMFKKGQQAASLEMKDDKIMDSMTEDRITLKFLHDAFYYYLMNRGDAQEHLSVIMTMLGFSSEQKNEVTSKKRGRSS</sequence>
<feature type="coiled-coil region" evidence="1">
    <location>
        <begin position="1020"/>
        <end position="1068"/>
    </location>
</feature>
<evidence type="ECO:0000256" key="1">
    <source>
        <dbReference type="SAM" id="Coils"/>
    </source>
</evidence>
<gene>
    <name evidence="4" type="ORF">CBOVIS_LOCUS3697</name>
</gene>
<dbReference type="Proteomes" id="UP000494206">
    <property type="component" value="Unassembled WGS sequence"/>
</dbReference>
<feature type="region of interest" description="Disordered" evidence="2">
    <location>
        <begin position="1200"/>
        <end position="1257"/>
    </location>
</feature>
<comment type="caution">
    <text evidence="4">The sequence shown here is derived from an EMBL/GenBank/DDBJ whole genome shotgun (WGS) entry which is preliminary data.</text>
</comment>
<protein>
    <recommendedName>
        <fullName evidence="3">GRIP domain-containing protein</fullName>
    </recommendedName>
</protein>
<feature type="domain" description="GRIP" evidence="3">
    <location>
        <begin position="1422"/>
        <end position="1470"/>
    </location>
</feature>
<evidence type="ECO:0000256" key="2">
    <source>
        <dbReference type="SAM" id="MobiDB-lite"/>
    </source>
</evidence>
<organism evidence="4 5">
    <name type="scientific">Caenorhabditis bovis</name>
    <dbReference type="NCBI Taxonomy" id="2654633"/>
    <lineage>
        <taxon>Eukaryota</taxon>
        <taxon>Metazoa</taxon>
        <taxon>Ecdysozoa</taxon>
        <taxon>Nematoda</taxon>
        <taxon>Chromadorea</taxon>
        <taxon>Rhabditida</taxon>
        <taxon>Rhabditina</taxon>
        <taxon>Rhabditomorpha</taxon>
        <taxon>Rhabditoidea</taxon>
        <taxon>Rhabditidae</taxon>
        <taxon>Peloderinae</taxon>
        <taxon>Caenorhabditis</taxon>
    </lineage>
</organism>
<feature type="region of interest" description="Disordered" evidence="2">
    <location>
        <begin position="99"/>
        <end position="154"/>
    </location>
</feature>
<accession>A0A8S1EF57</accession>
<dbReference type="OrthoDB" id="5865550at2759"/>
<reference evidence="4 5" key="1">
    <citation type="submission" date="2020-04" db="EMBL/GenBank/DDBJ databases">
        <authorList>
            <person name="Laetsch R D."/>
            <person name="Stevens L."/>
            <person name="Kumar S."/>
            <person name="Blaxter L. M."/>
        </authorList>
    </citation>
    <scope>NUCLEOTIDE SEQUENCE [LARGE SCALE GENOMIC DNA]</scope>
</reference>
<evidence type="ECO:0000313" key="5">
    <source>
        <dbReference type="Proteomes" id="UP000494206"/>
    </source>
</evidence>
<dbReference type="InterPro" id="IPR000237">
    <property type="entry name" value="GRIP_dom"/>
</dbReference>
<feature type="coiled-coil region" evidence="1">
    <location>
        <begin position="500"/>
        <end position="527"/>
    </location>
</feature>
<proteinExistence type="predicted"/>
<feature type="compositionally biased region" description="Polar residues" evidence="2">
    <location>
        <begin position="397"/>
        <end position="407"/>
    </location>
</feature>
<feature type="coiled-coil region" evidence="1">
    <location>
        <begin position="798"/>
        <end position="828"/>
    </location>
</feature>
<name>A0A8S1EF57_9PELO</name>
<feature type="coiled-coil region" evidence="1">
    <location>
        <begin position="562"/>
        <end position="703"/>
    </location>
</feature>
<feature type="compositionally biased region" description="Polar residues" evidence="2">
    <location>
        <begin position="107"/>
        <end position="116"/>
    </location>
</feature>
<evidence type="ECO:0000259" key="3">
    <source>
        <dbReference type="PROSITE" id="PS50913"/>
    </source>
</evidence>
<feature type="region of interest" description="Disordered" evidence="2">
    <location>
        <begin position="395"/>
        <end position="430"/>
    </location>
</feature>
<dbReference type="PROSITE" id="PS50913">
    <property type="entry name" value="GRIP"/>
    <property type="match status" value="1"/>
</dbReference>
<feature type="coiled-coil region" evidence="1">
    <location>
        <begin position="1299"/>
        <end position="1386"/>
    </location>
</feature>
<evidence type="ECO:0000313" key="4">
    <source>
        <dbReference type="EMBL" id="CAB3400853.1"/>
    </source>
</evidence>
<feature type="compositionally biased region" description="Basic and acidic residues" evidence="2">
    <location>
        <begin position="1229"/>
        <end position="1245"/>
    </location>
</feature>